<gene>
    <name evidence="4" type="ORF">URODEC1_LOCUS9978</name>
</gene>
<dbReference type="Gene3D" id="3.40.33.10">
    <property type="entry name" value="CAP"/>
    <property type="match status" value="1"/>
</dbReference>
<protein>
    <recommendedName>
        <fullName evidence="3">SCP domain-containing protein</fullName>
    </recommendedName>
</protein>
<organism evidence="4 5">
    <name type="scientific">Urochloa decumbens</name>
    <dbReference type="NCBI Taxonomy" id="240449"/>
    <lineage>
        <taxon>Eukaryota</taxon>
        <taxon>Viridiplantae</taxon>
        <taxon>Streptophyta</taxon>
        <taxon>Embryophyta</taxon>
        <taxon>Tracheophyta</taxon>
        <taxon>Spermatophyta</taxon>
        <taxon>Magnoliopsida</taxon>
        <taxon>Liliopsida</taxon>
        <taxon>Poales</taxon>
        <taxon>Poaceae</taxon>
        <taxon>PACMAD clade</taxon>
        <taxon>Panicoideae</taxon>
        <taxon>Panicodae</taxon>
        <taxon>Paniceae</taxon>
        <taxon>Melinidinae</taxon>
        <taxon>Urochloa</taxon>
    </lineage>
</organism>
<feature type="signal peptide" evidence="2">
    <location>
        <begin position="1"/>
        <end position="29"/>
    </location>
</feature>
<dbReference type="EMBL" id="OZ075121">
    <property type="protein sequence ID" value="CAL4902462.1"/>
    <property type="molecule type" value="Genomic_DNA"/>
</dbReference>
<dbReference type="Proteomes" id="UP001497457">
    <property type="component" value="Chromosome 11b"/>
</dbReference>
<feature type="compositionally biased region" description="Low complexity" evidence="1">
    <location>
        <begin position="59"/>
        <end position="84"/>
    </location>
</feature>
<evidence type="ECO:0000256" key="2">
    <source>
        <dbReference type="SAM" id="SignalP"/>
    </source>
</evidence>
<feature type="region of interest" description="Disordered" evidence="1">
    <location>
        <begin position="50"/>
        <end position="132"/>
    </location>
</feature>
<evidence type="ECO:0000259" key="3">
    <source>
        <dbReference type="SMART" id="SM00198"/>
    </source>
</evidence>
<sequence>MAARPVLLVPAMLLAVALLLSGIPPSALASLIDHPLGDLLTKTGTANASHTPAAGAANGTSTPASSANGTSTPAAPSSSSKSAGQHAPPASGASPPPPPTTPPPPPLTPEQLKEKEEKEKQRQEKEKRLDAEAREFGRIHKLVSHTNYTGTYKGIAREFVAAHNAVRARYGVPPMRWNKKLARHARRWANHMRGGCSLTHSVSKYSESIFMSNNDWNATATDAVKQWVTEEPIYDKLTGECTGGHAFRDCGHFAHIVNKKHQWVGCARSECTNVPSDFVVCEYYDHDPSAPKH</sequence>
<evidence type="ECO:0000313" key="4">
    <source>
        <dbReference type="EMBL" id="CAL4902462.1"/>
    </source>
</evidence>
<feature type="compositionally biased region" description="Basic and acidic residues" evidence="1">
    <location>
        <begin position="111"/>
        <end position="132"/>
    </location>
</feature>
<dbReference type="FunFam" id="3.40.33.10:FF:000004">
    <property type="entry name" value="CAP, cysteine-rich secretory protein, antigen 5"/>
    <property type="match status" value="1"/>
</dbReference>
<dbReference type="InterPro" id="IPR001283">
    <property type="entry name" value="CRISP-related"/>
</dbReference>
<dbReference type="Pfam" id="PF00188">
    <property type="entry name" value="CAP"/>
    <property type="match status" value="1"/>
</dbReference>
<keyword evidence="5" id="KW-1185">Reference proteome</keyword>
<name>A0ABC8W464_9POAL</name>
<feature type="domain" description="SCP" evidence="3">
    <location>
        <begin position="154"/>
        <end position="287"/>
    </location>
</feature>
<keyword evidence="2" id="KW-0732">Signal</keyword>
<dbReference type="PANTHER" id="PTHR10334">
    <property type="entry name" value="CYSTEINE-RICH SECRETORY PROTEIN-RELATED"/>
    <property type="match status" value="1"/>
</dbReference>
<reference evidence="5" key="1">
    <citation type="submission" date="2024-06" db="EMBL/GenBank/DDBJ databases">
        <authorList>
            <person name="Ryan C."/>
        </authorList>
    </citation>
    <scope>NUCLEOTIDE SEQUENCE [LARGE SCALE GENOMIC DNA]</scope>
</reference>
<proteinExistence type="predicted"/>
<feature type="compositionally biased region" description="Pro residues" evidence="1">
    <location>
        <begin position="94"/>
        <end position="108"/>
    </location>
</feature>
<dbReference type="InterPro" id="IPR014044">
    <property type="entry name" value="CAP_dom"/>
</dbReference>
<evidence type="ECO:0000256" key="1">
    <source>
        <dbReference type="SAM" id="MobiDB-lite"/>
    </source>
</evidence>
<dbReference type="AlphaFoldDB" id="A0ABC8W464"/>
<feature type="chain" id="PRO_5044864735" description="SCP domain-containing protein" evidence="2">
    <location>
        <begin position="30"/>
        <end position="293"/>
    </location>
</feature>
<dbReference type="SMART" id="SM00198">
    <property type="entry name" value="SCP"/>
    <property type="match status" value="1"/>
</dbReference>
<dbReference type="SUPFAM" id="SSF55797">
    <property type="entry name" value="PR-1-like"/>
    <property type="match status" value="1"/>
</dbReference>
<accession>A0ABC8W464</accession>
<evidence type="ECO:0000313" key="5">
    <source>
        <dbReference type="Proteomes" id="UP001497457"/>
    </source>
</evidence>
<reference evidence="4 5" key="2">
    <citation type="submission" date="2024-10" db="EMBL/GenBank/DDBJ databases">
        <authorList>
            <person name="Ryan C."/>
        </authorList>
    </citation>
    <scope>NUCLEOTIDE SEQUENCE [LARGE SCALE GENOMIC DNA]</scope>
</reference>
<dbReference type="InterPro" id="IPR035940">
    <property type="entry name" value="CAP_sf"/>
</dbReference>